<keyword evidence="1" id="KW-0862">Zinc</keyword>
<dbReference type="SUPFAM" id="SSF57850">
    <property type="entry name" value="RING/U-box"/>
    <property type="match status" value="1"/>
</dbReference>
<gene>
    <name evidence="4" type="ORF">PROFUN_00024</name>
</gene>
<dbReference type="InterPro" id="IPR001841">
    <property type="entry name" value="Znf_RING"/>
</dbReference>
<keyword evidence="5" id="KW-1185">Reference proteome</keyword>
<proteinExistence type="predicted"/>
<keyword evidence="1" id="KW-0863">Zinc-finger</keyword>
<dbReference type="InterPro" id="IPR013083">
    <property type="entry name" value="Znf_RING/FYVE/PHD"/>
</dbReference>
<accession>A0A2P6P0F2</accession>
<dbReference type="AlphaFoldDB" id="A0A2P6P0F2"/>
<organism evidence="4 5">
    <name type="scientific">Planoprotostelium fungivorum</name>
    <dbReference type="NCBI Taxonomy" id="1890364"/>
    <lineage>
        <taxon>Eukaryota</taxon>
        <taxon>Amoebozoa</taxon>
        <taxon>Evosea</taxon>
        <taxon>Variosea</taxon>
        <taxon>Cavosteliida</taxon>
        <taxon>Cavosteliaceae</taxon>
        <taxon>Planoprotostelium</taxon>
    </lineage>
</organism>
<evidence type="ECO:0000256" key="2">
    <source>
        <dbReference type="SAM" id="MobiDB-lite"/>
    </source>
</evidence>
<feature type="compositionally biased region" description="Basic and acidic residues" evidence="2">
    <location>
        <begin position="300"/>
        <end position="374"/>
    </location>
</feature>
<name>A0A2P6P0F2_9EUKA</name>
<feature type="domain" description="RING-type" evidence="3">
    <location>
        <begin position="221"/>
        <end position="264"/>
    </location>
</feature>
<feature type="region of interest" description="Disordered" evidence="2">
    <location>
        <begin position="295"/>
        <end position="387"/>
    </location>
</feature>
<evidence type="ECO:0000313" key="4">
    <source>
        <dbReference type="EMBL" id="PRP89682.1"/>
    </source>
</evidence>
<evidence type="ECO:0000259" key="3">
    <source>
        <dbReference type="PROSITE" id="PS50089"/>
    </source>
</evidence>
<dbReference type="SMART" id="SM00184">
    <property type="entry name" value="RING"/>
    <property type="match status" value="1"/>
</dbReference>
<sequence>MKEGRAKREKENILNNPETVERKAPISSRRRKRTHEEEECPRSISSRRRRSQYKEELWGDSSRGTGEGNTKLMEETGANRHVCSYCPHENTTETEYASHLVQSHAGTIAGLQQCLLCNQKVKRFNIWTHQIQISEDLTYHLMSEHSARGLRPEVVKKMNKRPEDTRVDGISAEPLIRNGNQRNIYERISGRSFGHNADLSDLLWDFVISMDNQTPRERHNCILCGDRIDITQVTLILSCHHIYHAGCIDTMVTSTEEPSCPECTSRETERQHMEEAVGKGRVDNIDHWTEMTLEQAQQVDSKESQDKENKESKREKKSKEKSKECKAKENKERTSRKKVDREKKIQAERKREIETEKKKKVEDVKTRGRGDRSQRLKRGIIDIYPQS</sequence>
<feature type="compositionally biased region" description="Basic and acidic residues" evidence="2">
    <location>
        <begin position="1"/>
        <end position="12"/>
    </location>
</feature>
<dbReference type="Gene3D" id="3.30.40.10">
    <property type="entry name" value="Zinc/RING finger domain, C3HC4 (zinc finger)"/>
    <property type="match status" value="1"/>
</dbReference>
<evidence type="ECO:0000313" key="5">
    <source>
        <dbReference type="Proteomes" id="UP000241769"/>
    </source>
</evidence>
<feature type="region of interest" description="Disordered" evidence="2">
    <location>
        <begin position="1"/>
        <end position="71"/>
    </location>
</feature>
<reference evidence="4 5" key="1">
    <citation type="journal article" date="2018" name="Genome Biol. Evol.">
        <title>Multiple Roots of Fruiting Body Formation in Amoebozoa.</title>
        <authorList>
            <person name="Hillmann F."/>
            <person name="Forbes G."/>
            <person name="Novohradska S."/>
            <person name="Ferling I."/>
            <person name="Riege K."/>
            <person name="Groth M."/>
            <person name="Westermann M."/>
            <person name="Marz M."/>
            <person name="Spaller T."/>
            <person name="Winckler T."/>
            <person name="Schaap P."/>
            <person name="Glockner G."/>
        </authorList>
    </citation>
    <scope>NUCLEOTIDE SEQUENCE [LARGE SCALE GENOMIC DNA]</scope>
    <source>
        <strain evidence="4 5">Jena</strain>
    </source>
</reference>
<feature type="region of interest" description="Disordered" evidence="2">
    <location>
        <begin position="254"/>
        <end position="282"/>
    </location>
</feature>
<dbReference type="GO" id="GO:0008270">
    <property type="term" value="F:zinc ion binding"/>
    <property type="evidence" value="ECO:0007669"/>
    <property type="project" value="UniProtKB-KW"/>
</dbReference>
<dbReference type="PROSITE" id="PS50089">
    <property type="entry name" value="ZF_RING_2"/>
    <property type="match status" value="1"/>
</dbReference>
<keyword evidence="1" id="KW-0479">Metal-binding</keyword>
<protein>
    <recommendedName>
        <fullName evidence="3">RING-type domain-containing protein</fullName>
    </recommendedName>
</protein>
<dbReference type="Proteomes" id="UP000241769">
    <property type="component" value="Unassembled WGS sequence"/>
</dbReference>
<feature type="compositionally biased region" description="Basic and acidic residues" evidence="2">
    <location>
        <begin position="264"/>
        <end position="282"/>
    </location>
</feature>
<dbReference type="InParanoid" id="A0A2P6P0F2"/>
<comment type="caution">
    <text evidence="4">The sequence shown here is derived from an EMBL/GenBank/DDBJ whole genome shotgun (WGS) entry which is preliminary data.</text>
</comment>
<dbReference type="CDD" id="cd16448">
    <property type="entry name" value="RING-H2"/>
    <property type="match status" value="1"/>
</dbReference>
<dbReference type="EMBL" id="MDYQ01000001">
    <property type="protein sequence ID" value="PRP89682.1"/>
    <property type="molecule type" value="Genomic_DNA"/>
</dbReference>
<evidence type="ECO:0000256" key="1">
    <source>
        <dbReference type="PROSITE-ProRule" id="PRU00175"/>
    </source>
</evidence>